<dbReference type="GO" id="GO:0016757">
    <property type="term" value="F:glycosyltransferase activity"/>
    <property type="evidence" value="ECO:0007669"/>
    <property type="project" value="UniProtKB-KW"/>
</dbReference>
<dbReference type="GeneID" id="88812860"/>
<dbReference type="Gene3D" id="3.40.50.2000">
    <property type="entry name" value="Glycogen Phosphorylase B"/>
    <property type="match status" value="2"/>
</dbReference>
<feature type="domain" description="Glycosyl transferase family 1" evidence="1">
    <location>
        <begin position="212"/>
        <end position="290"/>
    </location>
</feature>
<reference evidence="2 3" key="1">
    <citation type="submission" date="2021-05" db="EMBL/GenBank/DDBJ databases">
        <title>Biocontrol using Exiguobacterium acetylicum SI17 against litchi downy blight caused by Peronophythora litchii.</title>
        <authorList>
            <person name="Zheng L."/>
        </authorList>
    </citation>
    <scope>NUCLEOTIDE SEQUENCE [LARGE SCALE GENOMIC DNA]</scope>
    <source>
        <strain evidence="2 3">SI17</strain>
    </source>
</reference>
<keyword evidence="2" id="KW-0808">Transferase</keyword>
<dbReference type="SUPFAM" id="SSF53756">
    <property type="entry name" value="UDP-Glycosyltransferase/glycogen phosphorylase"/>
    <property type="match status" value="1"/>
</dbReference>
<dbReference type="RefSeq" id="WP_050678199.1">
    <property type="nucleotide sequence ID" value="NZ_CP075897.1"/>
</dbReference>
<accession>A0ABX8G986</accession>
<dbReference type="EMBL" id="CP075897">
    <property type="protein sequence ID" value="QWB29742.1"/>
    <property type="molecule type" value="Genomic_DNA"/>
</dbReference>
<dbReference type="Proteomes" id="UP000679498">
    <property type="component" value="Chromosome"/>
</dbReference>
<proteinExistence type="predicted"/>
<organism evidence="2 3">
    <name type="scientific">Exiguobacterium acetylicum</name>
    <name type="common">Brevibacterium acetylicum</name>
    <dbReference type="NCBI Taxonomy" id="41170"/>
    <lineage>
        <taxon>Bacteria</taxon>
        <taxon>Bacillati</taxon>
        <taxon>Bacillota</taxon>
        <taxon>Bacilli</taxon>
        <taxon>Bacillales</taxon>
        <taxon>Bacillales Family XII. Incertae Sedis</taxon>
        <taxon>Exiguobacterium</taxon>
    </lineage>
</organism>
<sequence length="323" mass="36960">MNNVLYIGDFRGGSGPSIVDLSLKNELNSVRNIEFIQIDKNLKRLFRDIKKFDHLHFSGLSTKGIIYALIFKVFNKKVSHTSHGAVRFLDINNIKQSKIKLIKEFVSFFISNSIIAVSDSYKEVIKETYPQFAPKIKFINNGGSNFSGEKIINFNSNKLSIVTFGGDRVEKGTYELYKTIKKFIIDNEFFNGEVELHIIGDISDISKFDSSIVTLHGEIPQVEVIKVLGFCNLYVQNSFYETFCMSALEAVELNLPVLLKASIGLPVILNERFKFNNVNELLNILDEIMQAKVKEQVLILPDLSWDNSSRNYMKMWRIDNEKT</sequence>
<keyword evidence="2" id="KW-0328">Glycosyltransferase</keyword>
<evidence type="ECO:0000313" key="3">
    <source>
        <dbReference type="Proteomes" id="UP000679498"/>
    </source>
</evidence>
<evidence type="ECO:0000313" key="2">
    <source>
        <dbReference type="EMBL" id="QWB29742.1"/>
    </source>
</evidence>
<dbReference type="EC" id="2.4.-.-" evidence="2"/>
<dbReference type="InterPro" id="IPR001296">
    <property type="entry name" value="Glyco_trans_1"/>
</dbReference>
<keyword evidence="3" id="KW-1185">Reference proteome</keyword>
<evidence type="ECO:0000259" key="1">
    <source>
        <dbReference type="Pfam" id="PF00534"/>
    </source>
</evidence>
<protein>
    <submittedName>
        <fullName evidence="2">Glycosyltransferase</fullName>
        <ecNumber evidence="2">2.4.-.-</ecNumber>
    </submittedName>
</protein>
<name>A0ABX8G986_EXIAC</name>
<dbReference type="Pfam" id="PF00534">
    <property type="entry name" value="Glycos_transf_1"/>
    <property type="match status" value="1"/>
</dbReference>
<gene>
    <name evidence="2" type="ORF">KKI46_14280</name>
</gene>